<accession>A0A835HSI0</accession>
<dbReference type="Proteomes" id="UP000631114">
    <property type="component" value="Unassembled WGS sequence"/>
</dbReference>
<feature type="compositionally biased region" description="Polar residues" evidence="1">
    <location>
        <begin position="53"/>
        <end position="64"/>
    </location>
</feature>
<evidence type="ECO:0000313" key="2">
    <source>
        <dbReference type="EMBL" id="KAF9604951.1"/>
    </source>
</evidence>
<evidence type="ECO:0000313" key="3">
    <source>
        <dbReference type="Proteomes" id="UP000631114"/>
    </source>
</evidence>
<dbReference type="EMBL" id="JADFTS010000005">
    <property type="protein sequence ID" value="KAF9604951.1"/>
    <property type="molecule type" value="Genomic_DNA"/>
</dbReference>
<dbReference type="AlphaFoldDB" id="A0A835HSI0"/>
<evidence type="ECO:0000256" key="1">
    <source>
        <dbReference type="SAM" id="MobiDB-lite"/>
    </source>
</evidence>
<organism evidence="2 3">
    <name type="scientific">Coptis chinensis</name>
    <dbReference type="NCBI Taxonomy" id="261450"/>
    <lineage>
        <taxon>Eukaryota</taxon>
        <taxon>Viridiplantae</taxon>
        <taxon>Streptophyta</taxon>
        <taxon>Embryophyta</taxon>
        <taxon>Tracheophyta</taxon>
        <taxon>Spermatophyta</taxon>
        <taxon>Magnoliopsida</taxon>
        <taxon>Ranunculales</taxon>
        <taxon>Ranunculaceae</taxon>
        <taxon>Coptidoideae</taxon>
        <taxon>Coptis</taxon>
    </lineage>
</organism>
<comment type="caution">
    <text evidence="2">The sequence shown here is derived from an EMBL/GenBank/DDBJ whole genome shotgun (WGS) entry which is preliminary data.</text>
</comment>
<proteinExistence type="predicted"/>
<keyword evidence="3" id="KW-1185">Reference proteome</keyword>
<protein>
    <submittedName>
        <fullName evidence="2">Uncharacterized protein</fullName>
    </submittedName>
</protein>
<sequence>MASFRILCVLVGFSASAILYLPNMKKQRKQQVLIEKLGIRKNRKQKQRGKWTEVQNKTKNQEVGSSRGAEASTNTTQVVDTVIASNKFQVLQETEEGNI</sequence>
<name>A0A835HSI0_9MAGN</name>
<feature type="region of interest" description="Disordered" evidence="1">
    <location>
        <begin position="43"/>
        <end position="74"/>
    </location>
</feature>
<gene>
    <name evidence="2" type="ORF">IFM89_011318</name>
</gene>
<reference evidence="2 3" key="1">
    <citation type="submission" date="2020-10" db="EMBL/GenBank/DDBJ databases">
        <title>The Coptis chinensis genome and diversification of protoberbering-type alkaloids.</title>
        <authorList>
            <person name="Wang B."/>
            <person name="Shu S."/>
            <person name="Song C."/>
            <person name="Liu Y."/>
        </authorList>
    </citation>
    <scope>NUCLEOTIDE SEQUENCE [LARGE SCALE GENOMIC DNA]</scope>
    <source>
        <strain evidence="2">HL-2020</strain>
        <tissue evidence="2">Leaf</tissue>
    </source>
</reference>